<proteinExistence type="predicted"/>
<accession>A0A377HS73</accession>
<gene>
    <name evidence="2" type="primary">fhaB_3</name>
    <name evidence="2" type="ORF">NCTC1659_00498</name>
</gene>
<name>A0A377HS73_9PAST</name>
<reference evidence="2 3" key="1">
    <citation type="submission" date="2018-06" db="EMBL/GenBank/DDBJ databases">
        <authorList>
            <consortium name="Pathogen Informatics"/>
            <person name="Doyle S."/>
        </authorList>
    </citation>
    <scope>NUCLEOTIDE SEQUENCE [LARGE SCALE GENOMIC DNA]</scope>
    <source>
        <strain evidence="2 3">NCTC1659</strain>
    </source>
</reference>
<keyword evidence="3" id="KW-1185">Reference proteome</keyword>
<protein>
    <submittedName>
        <fullName evidence="2">Filamentous hemagglutinin outer membrane protein</fullName>
    </submittedName>
</protein>
<dbReference type="Proteomes" id="UP000254329">
    <property type="component" value="Unassembled WGS sequence"/>
</dbReference>
<dbReference type="RefSeq" id="WP_115252381.1">
    <property type="nucleotide sequence ID" value="NZ_UGHF01000001.1"/>
</dbReference>
<dbReference type="EMBL" id="UGHF01000001">
    <property type="protein sequence ID" value="STO59251.1"/>
    <property type="molecule type" value="Genomic_DNA"/>
</dbReference>
<sequence length="1421" mass="153254">MFNQLRIAPENVHKRLGDGYYEQRLVREQINQLTGKMFTDNQHDIESQYKTLMDNGISFANAFHLRPGIKLSAAQVASLTADIVWFETETVKLSDGSEQQVLVPKVYLVAQSGDVDKRGALLSAQRIGVSANQIINQGVIAGREVSLLQQDKYQSLLNQGNILGERIKLQAKGDITNLGGKMIAEQEMNIESAGKITHQSTLAENQASGKGYQRESNLLSRKALLYVKGEGNGLTLAANDIEIKGADIVNEGKGHTQLQAENSLKLTALETSFNEKMGGGDHYRQSKSQDVIISHIKGKGDVTIKGKDILSEGGQLESEKKLTALAENSLVLKGAQTAHHFEEYHHSKTGSLAKKSKTSFESRESRSQVGSMLSGEEIALLSGNQLTAQGANIVANKDIAMSAKGDVEISAATNQQKSFAYEKTTKSGVFSGGGLGITFGKQSSKHQYESEGWTQSDARSAIGSLDGNVRIQAGNQVNITGSDLIAEQDKRIDIEGKHILVEAGKDVFKSSEKHEFKQSGLTLAVSSPAIDMAMKAQESLKRSNEVKNDKLSALYKIKAAQELLLAGQEAKDLAGTLGALANGDMKEGNISNPSVKISVSVGSSQSKQESHTNQVVHHGSELSAGNLSLKTTASDIDVIGSKLSATTLNLDSAKDIHLKSAQDSFSHRSQNNNSGWSAGVFVGASGNSYGVGLEASGYKGKGKENSDSTTQVNSLVQGKEVNISSQHDTALQGANVNADRLTMKVGNNLSIESRQDSNQYDSKQTQVNAGASVTLNGSGSASFNASRNKAKLNYAQVEEQSGLSAGEGGLAINVGNHTHLKGGLIESKAEESKNRLHTKTFSTEDIKNHSEVKVESHSVGLSTNMAQNAMSAVATTIGVLGNKNESKQSLTQSAVGNNIHFTAESQDEKTQQNLTALSRDTENANQKVQAYDLVEMRENQELANVAGQVGARLVGDVSQMLEWEEGSPQKIALHAVVGALAAKWSDGNVAVGAGAGALSEWANSQIEDYLKNHPELNLSQDERYAIQQATAAALGAAVGAVIGGNSESVGQGALTAYNAEKFNRQLHPKEIDLIKAKASAYAREQNISEEEAIAQLTEESLRGVSDDAAHLVKNETARQYLNKLRAEVGEPWLFDVLNRNSTEYKNSLIYADGIGKHQDVYNKARLNHSIMSTHEQLLARGLKESSNYHKQVGKETVLSVYGDTLKAIEFNHRLAEELKRQPDDNAEALGYRYERAGNQLSDIISSSYPNARGVFNLGEFLSQDNAYGKAAMGAISQSGWATGIGKASRYLKKTPVIGKVTNYGEPTATFNLSSGAENAALYPRLKSSLIGKEISDGHAFSKHVIKQGEFKNMNISTREEFEKHIENVVNNYTSFKELSNGRSAYWHESTGTVVIRNPKAKDGGTAFQPKDGRKYFDEKLK</sequence>
<dbReference type="Pfam" id="PF13332">
    <property type="entry name" value="Fil_haemagg_2"/>
    <property type="match status" value="2"/>
</dbReference>
<organism evidence="2 3">
    <name type="scientific">Canicola haemoglobinophilus</name>
    <dbReference type="NCBI Taxonomy" id="733"/>
    <lineage>
        <taxon>Bacteria</taxon>
        <taxon>Pseudomonadati</taxon>
        <taxon>Pseudomonadota</taxon>
        <taxon>Gammaproteobacteria</taxon>
        <taxon>Pasteurellales</taxon>
        <taxon>Pasteurellaceae</taxon>
        <taxon>Canicola</taxon>
    </lineage>
</organism>
<evidence type="ECO:0000313" key="2">
    <source>
        <dbReference type="EMBL" id="STO59251.1"/>
    </source>
</evidence>
<dbReference type="InterPro" id="IPR025157">
    <property type="entry name" value="Hemagglutinin_rpt"/>
</dbReference>
<evidence type="ECO:0000313" key="3">
    <source>
        <dbReference type="Proteomes" id="UP000254329"/>
    </source>
</evidence>
<feature type="region of interest" description="Disordered" evidence="1">
    <location>
        <begin position="345"/>
        <end position="368"/>
    </location>
</feature>
<evidence type="ECO:0000256" key="1">
    <source>
        <dbReference type="SAM" id="MobiDB-lite"/>
    </source>
</evidence>
<dbReference type="GO" id="GO:0003824">
    <property type="term" value="F:catalytic activity"/>
    <property type="evidence" value="ECO:0007669"/>
    <property type="project" value="UniProtKB-ARBA"/>
</dbReference>